<dbReference type="EMBL" id="UINC01081893">
    <property type="protein sequence ID" value="SVC26165.1"/>
    <property type="molecule type" value="Genomic_DNA"/>
</dbReference>
<dbReference type="AlphaFoldDB" id="A0A382KRH6"/>
<protein>
    <submittedName>
        <fullName evidence="1">Uncharacterized protein</fullName>
    </submittedName>
</protein>
<feature type="non-terminal residue" evidence="1">
    <location>
        <position position="1"/>
    </location>
</feature>
<gene>
    <name evidence="1" type="ORF">METZ01_LOCUS279019</name>
</gene>
<reference evidence="1" key="1">
    <citation type="submission" date="2018-05" db="EMBL/GenBank/DDBJ databases">
        <authorList>
            <person name="Lanie J.A."/>
            <person name="Ng W.-L."/>
            <person name="Kazmierczak K.M."/>
            <person name="Andrzejewski T.M."/>
            <person name="Davidsen T.M."/>
            <person name="Wayne K.J."/>
            <person name="Tettelin H."/>
            <person name="Glass J.I."/>
            <person name="Rusch D."/>
            <person name="Podicherti R."/>
            <person name="Tsui H.-C.T."/>
            <person name="Winkler M.E."/>
        </authorList>
    </citation>
    <scope>NUCLEOTIDE SEQUENCE</scope>
</reference>
<organism evidence="1">
    <name type="scientific">marine metagenome</name>
    <dbReference type="NCBI Taxonomy" id="408172"/>
    <lineage>
        <taxon>unclassified sequences</taxon>
        <taxon>metagenomes</taxon>
        <taxon>ecological metagenomes</taxon>
    </lineage>
</organism>
<proteinExistence type="predicted"/>
<accession>A0A382KRH6</accession>
<sequence length="101" mass="11257">PDVLKGSEFRFRDPSAVLGQLEDFIHILLGDAKVLLAENPLFSCFQQVSVVAGSANRLVVTLCHVFLLVSLSGMVENIGIKLHFVNRFYSLGVEVVLQEWR</sequence>
<evidence type="ECO:0000313" key="1">
    <source>
        <dbReference type="EMBL" id="SVC26165.1"/>
    </source>
</evidence>
<name>A0A382KRH6_9ZZZZ</name>